<dbReference type="SUPFAM" id="SSF54593">
    <property type="entry name" value="Glyoxalase/Bleomycin resistance protein/Dihydroxybiphenyl dioxygenase"/>
    <property type="match status" value="1"/>
</dbReference>
<dbReference type="Gene3D" id="3.10.180.10">
    <property type="entry name" value="2,3-Dihydroxybiphenyl 1,2-Dioxygenase, domain 1"/>
    <property type="match status" value="1"/>
</dbReference>
<accession>A0A859CXB5</accession>
<gene>
    <name evidence="2" type="ORF">MP3633_2598</name>
</gene>
<dbReference type="PROSITE" id="PS51819">
    <property type="entry name" value="VOC"/>
    <property type="match status" value="1"/>
</dbReference>
<dbReference type="InterPro" id="IPR029068">
    <property type="entry name" value="Glyas_Bleomycin-R_OHBP_Dase"/>
</dbReference>
<dbReference type="InterPro" id="IPR004360">
    <property type="entry name" value="Glyas_Fos-R_dOase_dom"/>
</dbReference>
<sequence length="127" mass="14565">MTVSVSDLDRSIAFYCDFLGFRGEVRWATGAHLSYGDCWLCLSLGVVSLSQDYTHFAFTFEAEAMLRISKKDGYQSVKQWQKNTNEGDSLYLKDSDGYKLELHSGSLNTRLESLRKKPYDNLIWLSE</sequence>
<dbReference type="AlphaFoldDB" id="A0A859CXB5"/>
<dbReference type="InterPro" id="IPR037523">
    <property type="entry name" value="VOC_core"/>
</dbReference>
<dbReference type="Proteomes" id="UP000509371">
    <property type="component" value="Chromosome"/>
</dbReference>
<evidence type="ECO:0000313" key="2">
    <source>
        <dbReference type="EMBL" id="QKK81325.1"/>
    </source>
</evidence>
<reference evidence="2 3" key="1">
    <citation type="submission" date="2020-06" db="EMBL/GenBank/DDBJ databases">
        <authorList>
            <person name="Voronona O.L."/>
            <person name="Aksenova E.I."/>
            <person name="Kunda M.S."/>
            <person name="Semenov A.N."/>
            <person name="Ryzhova N."/>
        </authorList>
    </citation>
    <scope>NUCLEOTIDE SEQUENCE [LARGE SCALE GENOMIC DNA]</scope>
    <source>
        <strain evidence="2 3">MPKMM3633</strain>
    </source>
</reference>
<dbReference type="RefSeq" id="WP_176335842.1">
    <property type="nucleotide sequence ID" value="NZ_BAAAEF010000031.1"/>
</dbReference>
<proteinExistence type="predicted"/>
<feature type="domain" description="VOC" evidence="1">
    <location>
        <begin position="1"/>
        <end position="105"/>
    </location>
</feature>
<dbReference type="Pfam" id="PF00903">
    <property type="entry name" value="Glyoxalase"/>
    <property type="match status" value="1"/>
</dbReference>
<organism evidence="2 3">
    <name type="scientific">Marinomonas primoryensis</name>
    <dbReference type="NCBI Taxonomy" id="178399"/>
    <lineage>
        <taxon>Bacteria</taxon>
        <taxon>Pseudomonadati</taxon>
        <taxon>Pseudomonadota</taxon>
        <taxon>Gammaproteobacteria</taxon>
        <taxon>Oceanospirillales</taxon>
        <taxon>Oceanospirillaceae</taxon>
        <taxon>Marinomonas</taxon>
    </lineage>
</organism>
<evidence type="ECO:0000259" key="1">
    <source>
        <dbReference type="PROSITE" id="PS51819"/>
    </source>
</evidence>
<dbReference type="EMBL" id="CP054301">
    <property type="protein sequence ID" value="QKK81325.1"/>
    <property type="molecule type" value="Genomic_DNA"/>
</dbReference>
<evidence type="ECO:0000313" key="3">
    <source>
        <dbReference type="Proteomes" id="UP000509371"/>
    </source>
</evidence>
<protein>
    <submittedName>
        <fullName evidence="2">Fosfomycin resistance protein FosA</fullName>
    </submittedName>
</protein>
<name>A0A859CXB5_9GAMM</name>
<dbReference type="KEGG" id="mpri:MP3633_2598"/>